<dbReference type="AlphaFoldDB" id="T0RLE1"/>
<feature type="compositionally biased region" description="Basic residues" evidence="1">
    <location>
        <begin position="176"/>
        <end position="189"/>
    </location>
</feature>
<keyword evidence="3" id="KW-1185">Reference proteome</keyword>
<sequence length="189" mass="21257">MNWSVFPSTHYVLMPRGSFGIAGFSYGRVYKTDHGEFVEPKSSGLLQWSQVQMETLRHQYNATGFKVSDFEAEKGIATYVHAHVIFSLKEQAGQSVWRYGIVTAFDGPAMTLTVLLTIGGDDVLIPFRNARHVDMVAYVLRPFDGVSTNGYPVDDVIKRRPPKSPTKSSHAWTPRAPRHGSFTRRKSFC</sequence>
<dbReference type="InParanoid" id="T0RLE1"/>
<evidence type="ECO:0000256" key="1">
    <source>
        <dbReference type="SAM" id="MobiDB-lite"/>
    </source>
</evidence>
<feature type="region of interest" description="Disordered" evidence="1">
    <location>
        <begin position="154"/>
        <end position="189"/>
    </location>
</feature>
<proteinExistence type="predicted"/>
<reference evidence="2 3" key="1">
    <citation type="submission" date="2012-04" db="EMBL/GenBank/DDBJ databases">
        <title>The Genome Sequence of Saprolegnia declina VS20.</title>
        <authorList>
            <consortium name="The Broad Institute Genome Sequencing Platform"/>
            <person name="Russ C."/>
            <person name="Nusbaum C."/>
            <person name="Tyler B."/>
            <person name="van West P."/>
            <person name="Dieguez-Uribeondo J."/>
            <person name="de Bruijn I."/>
            <person name="Tripathy S."/>
            <person name="Jiang R."/>
            <person name="Young S.K."/>
            <person name="Zeng Q."/>
            <person name="Gargeya S."/>
            <person name="Fitzgerald M."/>
            <person name="Haas B."/>
            <person name="Abouelleil A."/>
            <person name="Alvarado L."/>
            <person name="Arachchi H.M."/>
            <person name="Berlin A."/>
            <person name="Chapman S.B."/>
            <person name="Goldberg J."/>
            <person name="Griggs A."/>
            <person name="Gujja S."/>
            <person name="Hansen M."/>
            <person name="Howarth C."/>
            <person name="Imamovic A."/>
            <person name="Larimer J."/>
            <person name="McCowen C."/>
            <person name="Montmayeur A."/>
            <person name="Murphy C."/>
            <person name="Neiman D."/>
            <person name="Pearson M."/>
            <person name="Priest M."/>
            <person name="Roberts A."/>
            <person name="Saif S."/>
            <person name="Shea T."/>
            <person name="Sisk P."/>
            <person name="Sykes S."/>
            <person name="Wortman J."/>
            <person name="Nusbaum C."/>
            <person name="Birren B."/>
        </authorList>
    </citation>
    <scope>NUCLEOTIDE SEQUENCE [LARGE SCALE GENOMIC DNA]</scope>
    <source>
        <strain evidence="2 3">VS20</strain>
    </source>
</reference>
<dbReference type="VEuPathDB" id="FungiDB:SDRG_11543"/>
<accession>T0RLE1</accession>
<evidence type="ECO:0000313" key="2">
    <source>
        <dbReference type="EMBL" id="EQC30782.1"/>
    </source>
</evidence>
<name>T0RLE1_SAPDV</name>
<protein>
    <submittedName>
        <fullName evidence="2">Uncharacterized protein</fullName>
    </submittedName>
</protein>
<dbReference type="GeneID" id="19952270"/>
<gene>
    <name evidence="2" type="ORF">SDRG_11543</name>
</gene>
<dbReference type="Proteomes" id="UP000030762">
    <property type="component" value="Unassembled WGS sequence"/>
</dbReference>
<organism evidence="2 3">
    <name type="scientific">Saprolegnia diclina (strain VS20)</name>
    <dbReference type="NCBI Taxonomy" id="1156394"/>
    <lineage>
        <taxon>Eukaryota</taxon>
        <taxon>Sar</taxon>
        <taxon>Stramenopiles</taxon>
        <taxon>Oomycota</taxon>
        <taxon>Saprolegniomycetes</taxon>
        <taxon>Saprolegniales</taxon>
        <taxon>Saprolegniaceae</taxon>
        <taxon>Saprolegnia</taxon>
    </lineage>
</organism>
<dbReference type="EMBL" id="JH767173">
    <property type="protein sequence ID" value="EQC30782.1"/>
    <property type="molecule type" value="Genomic_DNA"/>
</dbReference>
<evidence type="ECO:0000313" key="3">
    <source>
        <dbReference type="Proteomes" id="UP000030762"/>
    </source>
</evidence>
<dbReference type="RefSeq" id="XP_008615806.1">
    <property type="nucleotide sequence ID" value="XM_008617584.1"/>
</dbReference>